<evidence type="ECO:0000313" key="1">
    <source>
        <dbReference type="Proteomes" id="UP000887563"/>
    </source>
</evidence>
<dbReference type="Proteomes" id="UP000887563">
    <property type="component" value="Unplaced"/>
</dbReference>
<proteinExistence type="predicted"/>
<evidence type="ECO:0000313" key="2">
    <source>
        <dbReference type="WBParaSite" id="Minc3s02137g28502"/>
    </source>
</evidence>
<dbReference type="AlphaFoldDB" id="A0A914MLH9"/>
<reference evidence="2" key="1">
    <citation type="submission" date="2022-11" db="UniProtKB">
        <authorList>
            <consortium name="WormBaseParasite"/>
        </authorList>
    </citation>
    <scope>IDENTIFICATION</scope>
</reference>
<name>A0A914MLH9_MELIC</name>
<keyword evidence="1" id="KW-1185">Reference proteome</keyword>
<accession>A0A914MLH9</accession>
<organism evidence="1 2">
    <name type="scientific">Meloidogyne incognita</name>
    <name type="common">Southern root-knot nematode worm</name>
    <name type="synonym">Oxyuris incognita</name>
    <dbReference type="NCBI Taxonomy" id="6306"/>
    <lineage>
        <taxon>Eukaryota</taxon>
        <taxon>Metazoa</taxon>
        <taxon>Ecdysozoa</taxon>
        <taxon>Nematoda</taxon>
        <taxon>Chromadorea</taxon>
        <taxon>Rhabditida</taxon>
        <taxon>Tylenchina</taxon>
        <taxon>Tylenchomorpha</taxon>
        <taxon>Tylenchoidea</taxon>
        <taxon>Meloidogynidae</taxon>
        <taxon>Meloidogyninae</taxon>
        <taxon>Meloidogyne</taxon>
        <taxon>Meloidogyne incognita group</taxon>
    </lineage>
</organism>
<sequence>MLVEAAAYICNIGNDKSEKDGIDCRKEHENGWDKWYTRKKFLNRKAGEPINEELLHLLKSKTRKLVKEAIIEENKRLISKNVHEAVKEAINLQQIEGYKQKEKMKKKKNMKKSGVGDGGNEKVFINVKLMDED</sequence>
<dbReference type="WBParaSite" id="Minc3s02137g28502">
    <property type="protein sequence ID" value="Minc3s02137g28502"/>
    <property type="gene ID" value="Minc3s02137g28502"/>
</dbReference>
<protein>
    <submittedName>
        <fullName evidence="2">Uncharacterized protein</fullName>
    </submittedName>
</protein>